<keyword evidence="3" id="KW-1185">Reference proteome</keyword>
<name>A0AAV0BI53_PHAPC</name>
<dbReference type="Proteomes" id="UP001153365">
    <property type="component" value="Unassembled WGS sequence"/>
</dbReference>
<comment type="caution">
    <text evidence="2">The sequence shown here is derived from an EMBL/GenBank/DDBJ whole genome shotgun (WGS) entry which is preliminary data.</text>
</comment>
<feature type="compositionally biased region" description="Basic and acidic residues" evidence="1">
    <location>
        <begin position="1"/>
        <end position="23"/>
    </location>
</feature>
<reference evidence="2" key="1">
    <citation type="submission" date="2022-06" db="EMBL/GenBank/DDBJ databases">
        <authorList>
            <consortium name="SYNGENTA / RWTH Aachen University"/>
        </authorList>
    </citation>
    <scope>NUCLEOTIDE SEQUENCE</scope>
</reference>
<proteinExistence type="predicted"/>
<accession>A0AAV0BI53</accession>
<gene>
    <name evidence="2" type="ORF">PPACK8108_LOCUS21616</name>
</gene>
<evidence type="ECO:0000313" key="2">
    <source>
        <dbReference type="EMBL" id="CAH7686906.1"/>
    </source>
</evidence>
<dbReference type="AlphaFoldDB" id="A0AAV0BI53"/>
<evidence type="ECO:0000313" key="3">
    <source>
        <dbReference type="Proteomes" id="UP001153365"/>
    </source>
</evidence>
<feature type="compositionally biased region" description="Basic and acidic residues" evidence="1">
    <location>
        <begin position="39"/>
        <end position="57"/>
    </location>
</feature>
<dbReference type="EMBL" id="CALTRL010005821">
    <property type="protein sequence ID" value="CAH7686906.1"/>
    <property type="molecule type" value="Genomic_DNA"/>
</dbReference>
<sequence>MRLDELERLSDEVLEEEPHRRIEFSFPSDGASQLGQSEDLYHFEEEAGNRRPRKEAQDPDPEDSVSPTQSF</sequence>
<organism evidence="2 3">
    <name type="scientific">Phakopsora pachyrhizi</name>
    <name type="common">Asian soybean rust disease fungus</name>
    <dbReference type="NCBI Taxonomy" id="170000"/>
    <lineage>
        <taxon>Eukaryota</taxon>
        <taxon>Fungi</taxon>
        <taxon>Dikarya</taxon>
        <taxon>Basidiomycota</taxon>
        <taxon>Pucciniomycotina</taxon>
        <taxon>Pucciniomycetes</taxon>
        <taxon>Pucciniales</taxon>
        <taxon>Phakopsoraceae</taxon>
        <taxon>Phakopsora</taxon>
    </lineage>
</organism>
<evidence type="ECO:0000256" key="1">
    <source>
        <dbReference type="SAM" id="MobiDB-lite"/>
    </source>
</evidence>
<feature type="region of interest" description="Disordered" evidence="1">
    <location>
        <begin position="1"/>
        <end position="71"/>
    </location>
</feature>
<protein>
    <submittedName>
        <fullName evidence="2">Expressed protein</fullName>
    </submittedName>
</protein>
<feature type="non-terminal residue" evidence="2">
    <location>
        <position position="71"/>
    </location>
</feature>